<feature type="transmembrane region" description="Helical" evidence="1">
    <location>
        <begin position="139"/>
        <end position="159"/>
    </location>
</feature>
<organism evidence="2 3">
    <name type="scientific">Corynebacterium singulare</name>
    <dbReference type="NCBI Taxonomy" id="161899"/>
    <lineage>
        <taxon>Bacteria</taxon>
        <taxon>Bacillati</taxon>
        <taxon>Actinomycetota</taxon>
        <taxon>Actinomycetes</taxon>
        <taxon>Mycobacteriales</taxon>
        <taxon>Corynebacteriaceae</taxon>
        <taxon>Corynebacterium</taxon>
    </lineage>
</organism>
<reference evidence="2 3" key="1">
    <citation type="submission" date="2022-02" db="EMBL/GenBank/DDBJ databases">
        <title>Uncovering new skin microbiome diversity through culturing and metagenomics.</title>
        <authorList>
            <person name="Conlan S."/>
            <person name="Deming C."/>
            <person name="Nisc Comparative Sequencing Program N."/>
            <person name="Segre J.A."/>
        </authorList>
    </citation>
    <scope>NUCLEOTIDE SEQUENCE [LARGE SCALE GENOMIC DNA]</scope>
    <source>
        <strain evidence="2 3">ACRQV</strain>
    </source>
</reference>
<keyword evidence="3" id="KW-1185">Reference proteome</keyword>
<evidence type="ECO:0000256" key="1">
    <source>
        <dbReference type="SAM" id="Phobius"/>
    </source>
</evidence>
<dbReference type="Proteomes" id="UP001521911">
    <property type="component" value="Unassembled WGS sequence"/>
</dbReference>
<evidence type="ECO:0000313" key="2">
    <source>
        <dbReference type="EMBL" id="MCG7275027.1"/>
    </source>
</evidence>
<dbReference type="EMBL" id="JAKRDF010000001">
    <property type="protein sequence ID" value="MCG7275027.1"/>
    <property type="molecule type" value="Genomic_DNA"/>
</dbReference>
<protein>
    <recommendedName>
        <fullName evidence="4">DUF2567 domain-containing protein</fullName>
    </recommendedName>
</protein>
<keyword evidence="1" id="KW-0472">Membrane</keyword>
<sequence length="185" mass="19563">MSVLRTPHLRIPRAIGFGAGLLALALLLFSGVGAVWGLWRPTLEGHRVEGGGYALTNSANVQFLSFVTFVMITGLLGVVIGTVAYLRGERFRGVGVLVWSGVVCLAGAAAFYVFGGATATAVPENPGEFVEFVPKFSPAIGWLVAPFMSMFAYWSAVFINPDSGRGMTTGNDPSNKTQKSLESAD</sequence>
<evidence type="ECO:0000313" key="3">
    <source>
        <dbReference type="Proteomes" id="UP001521911"/>
    </source>
</evidence>
<evidence type="ECO:0008006" key="4">
    <source>
        <dbReference type="Google" id="ProtNLM"/>
    </source>
</evidence>
<feature type="transmembrane region" description="Helical" evidence="1">
    <location>
        <begin position="61"/>
        <end position="84"/>
    </location>
</feature>
<accession>A0ABS9PQR0</accession>
<name>A0ABS9PQR0_9CORY</name>
<keyword evidence="1" id="KW-0812">Transmembrane</keyword>
<feature type="transmembrane region" description="Helical" evidence="1">
    <location>
        <begin position="96"/>
        <end position="119"/>
    </location>
</feature>
<proteinExistence type="predicted"/>
<dbReference type="RefSeq" id="WP_239178569.1">
    <property type="nucleotide sequence ID" value="NZ_JAKRDF010000001.1"/>
</dbReference>
<gene>
    <name evidence="2" type="ORF">MHK08_00830</name>
</gene>
<keyword evidence="1" id="KW-1133">Transmembrane helix</keyword>
<comment type="caution">
    <text evidence="2">The sequence shown here is derived from an EMBL/GenBank/DDBJ whole genome shotgun (WGS) entry which is preliminary data.</text>
</comment>